<name>A0AAU9SLT4_THLAR</name>
<dbReference type="EMBL" id="OU466861">
    <property type="protein sequence ID" value="CAH2066354.1"/>
    <property type="molecule type" value="Genomic_DNA"/>
</dbReference>
<evidence type="ECO:0000313" key="3">
    <source>
        <dbReference type="EMBL" id="CAH2066354.1"/>
    </source>
</evidence>
<dbReference type="GO" id="GO:0043022">
    <property type="term" value="F:ribosome binding"/>
    <property type="evidence" value="ECO:0007669"/>
    <property type="project" value="UniProtKB-UniRule"/>
</dbReference>
<accession>A0AAU9SLT4</accession>
<keyword evidence="4" id="KW-1185">Reference proteome</keyword>
<dbReference type="InterPro" id="IPR012340">
    <property type="entry name" value="NA-bd_OB-fold"/>
</dbReference>
<protein>
    <recommendedName>
        <fullName evidence="1">Eukaryotic translation initiation factor 5A</fullName>
        <shortName evidence="1">eIF-5A</shortName>
    </recommendedName>
</protein>
<dbReference type="Proteomes" id="UP000836841">
    <property type="component" value="Chromosome 5"/>
</dbReference>
<dbReference type="GO" id="GO:0003746">
    <property type="term" value="F:translation elongation factor activity"/>
    <property type="evidence" value="ECO:0007669"/>
    <property type="project" value="UniProtKB-UniRule"/>
</dbReference>
<dbReference type="PIRSF" id="PIRSF003025">
    <property type="entry name" value="eIF5A"/>
    <property type="match status" value="1"/>
</dbReference>
<dbReference type="InterPro" id="IPR048670">
    <property type="entry name" value="IF5A-like_N"/>
</dbReference>
<comment type="PTM">
    <text evidence="1">eIF-5A seems to be the only eukaryotic protein to have a hypusine residue which is a post-translational modification of a lysine by the addition of a butylamino group.</text>
</comment>
<dbReference type="InterPro" id="IPR008991">
    <property type="entry name" value="Translation_prot_SH3-like_sf"/>
</dbReference>
<reference evidence="3 4" key="1">
    <citation type="submission" date="2022-03" db="EMBL/GenBank/DDBJ databases">
        <authorList>
            <person name="Nunn A."/>
            <person name="Chopra R."/>
            <person name="Nunn A."/>
            <person name="Contreras Garrido A."/>
        </authorList>
    </citation>
    <scope>NUCLEOTIDE SEQUENCE [LARGE SCALE GENOMIC DNA]</scope>
</reference>
<evidence type="ECO:0000259" key="2">
    <source>
        <dbReference type="SMART" id="SM01376"/>
    </source>
</evidence>
<dbReference type="AlphaFoldDB" id="A0AAU9SLT4"/>
<feature type="domain" description="Translation initiation factor 5A C-terminal" evidence="2">
    <location>
        <begin position="83"/>
        <end position="149"/>
    </location>
</feature>
<dbReference type="GO" id="GO:0003723">
    <property type="term" value="F:RNA binding"/>
    <property type="evidence" value="ECO:0007669"/>
    <property type="project" value="InterPro"/>
</dbReference>
<dbReference type="InterPro" id="IPR014722">
    <property type="entry name" value="Rib_uL2_dom2"/>
</dbReference>
<dbReference type="Gene3D" id="2.40.50.140">
    <property type="entry name" value="Nucleic acid-binding proteins"/>
    <property type="match status" value="1"/>
</dbReference>
<sequence length="154" mass="16613">MADEDDDFHPGDGDSQTYTLKAGDIRKGGYIVIKGRPCKVVEVSISKTGKHGHDKCHFFAVDIFTSEKLEDIVPSSHDCDVPVVKVTAYDLIDILEDGSVTVMGDDGVVKTDVKLPTDEALLKAGIKEGRKMVVSVISAMGEYMITAVRDAAPN</sequence>
<dbReference type="InterPro" id="IPR020189">
    <property type="entry name" value="IF5A_C"/>
</dbReference>
<dbReference type="GO" id="GO:0045901">
    <property type="term" value="P:positive regulation of translational elongation"/>
    <property type="evidence" value="ECO:0007669"/>
    <property type="project" value="UniProtKB-UniRule"/>
</dbReference>
<dbReference type="Gene3D" id="2.30.30.30">
    <property type="match status" value="1"/>
</dbReference>
<gene>
    <name evidence="3" type="ORF">TAV2_LOCUS16281</name>
</gene>
<dbReference type="PANTHER" id="PTHR11673">
    <property type="entry name" value="TRANSLATION INITIATION FACTOR 5A FAMILY MEMBER"/>
    <property type="match status" value="1"/>
</dbReference>
<dbReference type="GO" id="GO:0045905">
    <property type="term" value="P:positive regulation of translational termination"/>
    <property type="evidence" value="ECO:0007669"/>
    <property type="project" value="UniProtKB-UniRule"/>
</dbReference>
<dbReference type="Pfam" id="PF01287">
    <property type="entry name" value="eIF-5a"/>
    <property type="match status" value="1"/>
</dbReference>
<keyword evidence="1" id="KW-0385">Hypusine</keyword>
<organism evidence="3 4">
    <name type="scientific">Thlaspi arvense</name>
    <name type="common">Field penny-cress</name>
    <dbReference type="NCBI Taxonomy" id="13288"/>
    <lineage>
        <taxon>Eukaryota</taxon>
        <taxon>Viridiplantae</taxon>
        <taxon>Streptophyta</taxon>
        <taxon>Embryophyta</taxon>
        <taxon>Tracheophyta</taxon>
        <taxon>Spermatophyta</taxon>
        <taxon>Magnoliopsida</taxon>
        <taxon>eudicotyledons</taxon>
        <taxon>Gunneridae</taxon>
        <taxon>Pentapetalae</taxon>
        <taxon>rosids</taxon>
        <taxon>malvids</taxon>
        <taxon>Brassicales</taxon>
        <taxon>Brassicaceae</taxon>
        <taxon>Thlaspideae</taxon>
        <taxon>Thlaspi</taxon>
    </lineage>
</organism>
<dbReference type="SUPFAM" id="SSF50249">
    <property type="entry name" value="Nucleic acid-binding proteins"/>
    <property type="match status" value="1"/>
</dbReference>
<dbReference type="SMART" id="SM01376">
    <property type="entry name" value="eIF-5a"/>
    <property type="match status" value="1"/>
</dbReference>
<dbReference type="NCBIfam" id="TIGR00037">
    <property type="entry name" value="eIF_5A"/>
    <property type="match status" value="1"/>
</dbReference>
<dbReference type="SUPFAM" id="SSF50104">
    <property type="entry name" value="Translation proteins SH3-like domain"/>
    <property type="match status" value="1"/>
</dbReference>
<comment type="similarity">
    <text evidence="1">Belongs to the eIF-5A family.</text>
</comment>
<evidence type="ECO:0000256" key="1">
    <source>
        <dbReference type="RuleBase" id="RU362005"/>
    </source>
</evidence>
<proteinExistence type="inferred from homology"/>
<evidence type="ECO:0000313" key="4">
    <source>
        <dbReference type="Proteomes" id="UP000836841"/>
    </source>
</evidence>
<comment type="function">
    <text evidence="1">Translation factor that promotes translation elongation and termination, particularly upon ribosome stalling at specific amino acid sequence contexts. Binds between the exit (E) and peptidyl (P) site of the ribosome and promotes rescue of stalled ribosome: specifically required for efficient translation of polyproline-containing peptides as well as other motifs that stall the ribosome. Acts as ribosome quality control (RQC) cofactor by joining the RQC complex to facilitate peptidyl transfer during CAT tailing step.</text>
</comment>
<dbReference type="Pfam" id="PF21485">
    <property type="entry name" value="IF5A-like_N"/>
    <property type="match status" value="1"/>
</dbReference>
<dbReference type="InterPro" id="IPR001884">
    <property type="entry name" value="IF5A-like"/>
</dbReference>
<keyword evidence="1" id="KW-0648">Protein biosynthesis</keyword>
<dbReference type="FunFam" id="2.30.30.30:FF:000012">
    <property type="entry name" value="Eukaryotic translation initiation factor 5A"/>
    <property type="match status" value="1"/>
</dbReference>